<accession>A0A1I5HGP7</accession>
<organism evidence="1 2">
    <name type="scientific">Anaerocolumna aminovalerica</name>
    <dbReference type="NCBI Taxonomy" id="1527"/>
    <lineage>
        <taxon>Bacteria</taxon>
        <taxon>Bacillati</taxon>
        <taxon>Bacillota</taxon>
        <taxon>Clostridia</taxon>
        <taxon>Lachnospirales</taxon>
        <taxon>Lachnospiraceae</taxon>
        <taxon>Anaerocolumna</taxon>
    </lineage>
</organism>
<name>A0A1I5HGP7_9FIRM</name>
<dbReference type="AlphaFoldDB" id="A0A1I5HGP7"/>
<dbReference type="Pfam" id="PF20063">
    <property type="entry name" value="DUF6462"/>
    <property type="match status" value="1"/>
</dbReference>
<dbReference type="EMBL" id="FOWD01000029">
    <property type="protein sequence ID" value="SFO47413.1"/>
    <property type="molecule type" value="Genomic_DNA"/>
</dbReference>
<dbReference type="STRING" id="1527.SAMN04489757_12951"/>
<evidence type="ECO:0000313" key="1">
    <source>
        <dbReference type="EMBL" id="SFO47413.1"/>
    </source>
</evidence>
<evidence type="ECO:0000313" key="2">
    <source>
        <dbReference type="Proteomes" id="UP000198806"/>
    </source>
</evidence>
<proteinExistence type="predicted"/>
<keyword evidence="2" id="KW-1185">Reference proteome</keyword>
<dbReference type="Proteomes" id="UP000198806">
    <property type="component" value="Unassembled WGS sequence"/>
</dbReference>
<dbReference type="InterPro" id="IPR045591">
    <property type="entry name" value="DUF6462"/>
</dbReference>
<protein>
    <submittedName>
        <fullName evidence="1">Uncharacterized protein</fullName>
    </submittedName>
</protein>
<reference evidence="1 2" key="1">
    <citation type="submission" date="2016-10" db="EMBL/GenBank/DDBJ databases">
        <authorList>
            <person name="de Groot N.N."/>
        </authorList>
    </citation>
    <scope>NUCLEOTIDE SEQUENCE [LARGE SCALE GENOMIC DNA]</scope>
    <source>
        <strain evidence="1 2">DSM 1283</strain>
    </source>
</reference>
<gene>
    <name evidence="1" type="ORF">SAMN04489757_12951</name>
</gene>
<sequence length="96" mass="11302">MIVAKRSKEEREEERKKELLRTLRRGPDLDRFIDEKKRNFVSYAQGARMYSMNYYSFVKLAKEAGANIRIKKNVVIDLELIEKYLENNCEGPEGGN</sequence>